<dbReference type="Proteomes" id="UP001319846">
    <property type="component" value="Unassembled WGS sequence"/>
</dbReference>
<dbReference type="EMBL" id="JABYQT010000002">
    <property type="protein sequence ID" value="MBZ5486466.1"/>
    <property type="molecule type" value="Genomic_DNA"/>
</dbReference>
<protein>
    <submittedName>
        <fullName evidence="1">Uncharacterized protein</fullName>
    </submittedName>
</protein>
<evidence type="ECO:0000313" key="2">
    <source>
        <dbReference type="Proteomes" id="UP001319846"/>
    </source>
</evidence>
<name>A0ACC5VQG2_9GAMM</name>
<accession>A0ACC5VQG2</accession>
<evidence type="ECO:0000313" key="1">
    <source>
        <dbReference type="EMBL" id="MBZ5486466.1"/>
    </source>
</evidence>
<keyword evidence="2" id="KW-1185">Reference proteome</keyword>
<organism evidence="1 2">
    <name type="scientific">Vreelandella aquamarina</name>
    <dbReference type="NCBI Taxonomy" id="77097"/>
    <lineage>
        <taxon>Bacteria</taxon>
        <taxon>Pseudomonadati</taxon>
        <taxon>Pseudomonadota</taxon>
        <taxon>Gammaproteobacteria</taxon>
        <taxon>Oceanospirillales</taxon>
        <taxon>Halomonadaceae</taxon>
        <taxon>Vreelandella</taxon>
    </lineage>
</organism>
<reference evidence="1" key="1">
    <citation type="submission" date="2020-06" db="EMBL/GenBank/DDBJ databases">
        <title>Whole Genome Sequence of Halomonas aquamarina MB598.</title>
        <authorList>
            <person name="Pervaiz M."/>
            <person name="Fariq A."/>
            <person name="Yasmin A."/>
            <person name="Welch M."/>
        </authorList>
    </citation>
    <scope>NUCLEOTIDE SEQUENCE</scope>
    <source>
        <strain evidence="1">MB598</strain>
    </source>
</reference>
<proteinExistence type="predicted"/>
<comment type="caution">
    <text evidence="1">The sequence shown here is derived from an EMBL/GenBank/DDBJ whole genome shotgun (WGS) entry which is preliminary data.</text>
</comment>
<sequence length="413" mass="46771">MIKFCYFEKLLPFVTAATPGGFRIFVLMLAGFFLAKDEAIFFSTEYTLAAFFVMVSGIGFSTIIIKRMPEDNSLALFVRFAYSSLLAGGSIALVLLLIASFLVPVTNSLPIFSLILTTSLYQVFRSYLVFNKSFWKLFVNDVLVAVFFVFMFLVFFLYNENIQGKHVLNLLSASYLMAFAFMIAFIKSKEKVVTKTKRKALISKEDTISSLIVGFSNATSSGVGFILPSLFVALGGSEIAIVASFAAAVFSSMSALPRGLINNKASALSTMVKDKEYSRKLVLNLKIKIRKLLFFLVPLLSIFIFSYFYLGELINDYWLVFFFILIFAFNVATGQLGVIESFLINFCGYENLSFIINLMTFLIVMLVFVIISRLPEPEEFWFILYLVPLALGVFNIARMFLYKNMIKRYFRKP</sequence>
<gene>
    <name evidence="1" type="ORF">HW452_02900</name>
</gene>